<organism evidence="1 2">
    <name type="scientific">Puccinia sorghi</name>
    <dbReference type="NCBI Taxonomy" id="27349"/>
    <lineage>
        <taxon>Eukaryota</taxon>
        <taxon>Fungi</taxon>
        <taxon>Dikarya</taxon>
        <taxon>Basidiomycota</taxon>
        <taxon>Pucciniomycotina</taxon>
        <taxon>Pucciniomycetes</taxon>
        <taxon>Pucciniales</taxon>
        <taxon>Pucciniaceae</taxon>
        <taxon>Puccinia</taxon>
    </lineage>
</organism>
<comment type="caution">
    <text evidence="1">The sequence shown here is derived from an EMBL/GenBank/DDBJ whole genome shotgun (WGS) entry which is preliminary data.</text>
</comment>
<dbReference type="VEuPathDB" id="FungiDB:VP01_648g1"/>
<keyword evidence="2" id="KW-1185">Reference proteome</keyword>
<protein>
    <submittedName>
        <fullName evidence="1">Uncharacterized protein</fullName>
    </submittedName>
</protein>
<dbReference type="AlphaFoldDB" id="A0A0L6UHT5"/>
<name>A0A0L6UHT5_9BASI</name>
<dbReference type="Proteomes" id="UP000037035">
    <property type="component" value="Unassembled WGS sequence"/>
</dbReference>
<sequence>MSSSPVTRLISVKFTDYQINPIAPLEGTLNLLVEAKPFSSPLMSAHHQRTQFMQEIYTRYIDPSIGLMEITLPPSPLAPPLAPAATIPSPALPFDTVQKLPLKLVENLGSKVGHVFVLNFLRLAISTLLWSRGSSDPLLEILLQTNTAHKQLTNSDCGDKIHIHYQVTLHFKSVTYVEFCQLSHSHSYVGFVLLIDLHNNLGEIYGPIEQCTLTPQKKMWHHHGGGFIESYSYLRFYPSSKYETPTPYTCSIFSISSKYHCKKKLDKLHAVAMQHAPANLAFKLHMFAYVEFLAQSLMVGVTTEASWDFLNVNCRPLSKFLLQCIIHGLQVLFLFYFSKLENNSGSKEMFYLSKIIILFEDFFDQITKNYLKDLMSFFFYFSSIHSNNLKWMGIVGIGKNFQLIELSWSLMSLMFYFKSDCHEFFVVYYLLNISIFQLKLTKNIFMNKAKMKRFTSMIPNDYKLMINNATPHQKNFKFFQKFHFYFYLGQGGNLFFLKESFIKNVKGKIKRVSPTGGLSSASTPFLVPAKQNLTILLVMTPRHSSKWDFFFFPNPLQDECKTIQMSKEMWMENLLSRGFEIIKKGF</sequence>
<evidence type="ECO:0000313" key="2">
    <source>
        <dbReference type="Proteomes" id="UP000037035"/>
    </source>
</evidence>
<reference evidence="1 2" key="1">
    <citation type="submission" date="2015-08" db="EMBL/GenBank/DDBJ databases">
        <title>Next Generation Sequencing and Analysis of the Genome of Puccinia sorghi L Schw, the Causal Agent of Maize Common Rust.</title>
        <authorList>
            <person name="Rochi L."/>
            <person name="Burguener G."/>
            <person name="Darino M."/>
            <person name="Turjanski A."/>
            <person name="Kreff E."/>
            <person name="Dieguez M.J."/>
            <person name="Sacco F."/>
        </authorList>
    </citation>
    <scope>NUCLEOTIDE SEQUENCE [LARGE SCALE GENOMIC DNA]</scope>
    <source>
        <strain evidence="1 2">RO10H11247</strain>
    </source>
</reference>
<dbReference type="EMBL" id="LAVV01011818">
    <property type="protein sequence ID" value="KNZ47345.1"/>
    <property type="molecule type" value="Genomic_DNA"/>
</dbReference>
<gene>
    <name evidence="1" type="ORF">VP01_648g1</name>
</gene>
<evidence type="ECO:0000313" key="1">
    <source>
        <dbReference type="EMBL" id="KNZ47345.1"/>
    </source>
</evidence>
<proteinExistence type="predicted"/>
<accession>A0A0L6UHT5</accession>